<dbReference type="EMBL" id="DS231615">
    <property type="protein sequence ID" value="EDU40688.1"/>
    <property type="molecule type" value="Genomic_DNA"/>
</dbReference>
<proteinExistence type="predicted"/>
<evidence type="ECO:0000313" key="1">
    <source>
        <dbReference type="EMBL" id="EDU40688.1"/>
    </source>
</evidence>
<dbReference type="HOGENOM" id="CLU_2498973_0_0_1"/>
<protein>
    <submittedName>
        <fullName evidence="1">Uncharacterized protein</fullName>
    </submittedName>
</protein>
<dbReference type="Proteomes" id="UP000001471">
    <property type="component" value="Unassembled WGS sequence"/>
</dbReference>
<name>B2VVN8_PYRTR</name>
<gene>
    <name evidence="1" type="ORF">PTRG_01250</name>
</gene>
<organism evidence="1 2">
    <name type="scientific">Pyrenophora tritici-repentis (strain Pt-1C-BFP)</name>
    <name type="common">Wheat tan spot fungus</name>
    <name type="synonym">Drechslera tritici-repentis</name>
    <dbReference type="NCBI Taxonomy" id="426418"/>
    <lineage>
        <taxon>Eukaryota</taxon>
        <taxon>Fungi</taxon>
        <taxon>Dikarya</taxon>
        <taxon>Ascomycota</taxon>
        <taxon>Pezizomycotina</taxon>
        <taxon>Dothideomycetes</taxon>
        <taxon>Pleosporomycetidae</taxon>
        <taxon>Pleosporales</taxon>
        <taxon>Pleosporineae</taxon>
        <taxon>Pleosporaceae</taxon>
        <taxon>Pyrenophora</taxon>
    </lineage>
</organism>
<dbReference type="AlphaFoldDB" id="B2VVN8"/>
<reference evidence="2" key="1">
    <citation type="journal article" date="2013" name="G3 (Bethesda)">
        <title>Comparative genomics of a plant-pathogenic fungus, Pyrenophora tritici-repentis, reveals transduplication and the impact of repeat elements on pathogenicity and population divergence.</title>
        <authorList>
            <person name="Manning V.A."/>
            <person name="Pandelova I."/>
            <person name="Dhillon B."/>
            <person name="Wilhelm L.J."/>
            <person name="Goodwin S.B."/>
            <person name="Berlin A.M."/>
            <person name="Figueroa M."/>
            <person name="Freitag M."/>
            <person name="Hane J.K."/>
            <person name="Henrissat B."/>
            <person name="Holman W.H."/>
            <person name="Kodira C.D."/>
            <person name="Martin J."/>
            <person name="Oliver R.P."/>
            <person name="Robbertse B."/>
            <person name="Schackwitz W."/>
            <person name="Schwartz D.C."/>
            <person name="Spatafora J.W."/>
            <person name="Turgeon B.G."/>
            <person name="Yandava C."/>
            <person name="Young S."/>
            <person name="Zhou S."/>
            <person name="Zeng Q."/>
            <person name="Grigoriev I.V."/>
            <person name="Ma L.-J."/>
            <person name="Ciuffetti L.M."/>
        </authorList>
    </citation>
    <scope>NUCLEOTIDE SEQUENCE [LARGE SCALE GENOMIC DNA]</scope>
    <source>
        <strain evidence="2">Pt-1C-BFP</strain>
    </source>
</reference>
<dbReference type="InParanoid" id="B2VVN8"/>
<accession>B2VVN8</accession>
<evidence type="ECO:0000313" key="2">
    <source>
        <dbReference type="Proteomes" id="UP000001471"/>
    </source>
</evidence>
<sequence length="86" mass="10075">MPYMMSYYIDNTKLLLAVLENVHVGHQYDQIYRKAHPEAAIDAPLDNFTRIVPILKLKKELASRCKVPCIYPVADCERKRREKKRG</sequence>